<evidence type="ECO:0000313" key="4">
    <source>
        <dbReference type="EMBL" id="KNB53609.1"/>
    </source>
</evidence>
<dbReference type="OrthoDB" id="5240489at2"/>
<keyword evidence="5" id="KW-1185">Reference proteome</keyword>
<sequence length="609" mass="65063">MREFTVPPLTPAPAAGGLADIVFEHAAEAPDRIAFGRKAAGRWQDVTAGAFRDEVMAVARGLLAQGVAAGDRVALMSRTRYEWTLFDFALWCVGAQSVPLYPASSAEQVYWTLHDAGATACVVEHEDHAMTVGSVIDRLPRLVRLWQLDADAAGELGAAGAAVPDEEVHRRRSAVTPSSPATVIYTPGTTGRPKPCVLTHANLMAQTDNVVHGFGPVFRPTDEDPSLLLALPLAHVLGRMVQVTAVRAGVRLGHRTGASQEALLADLRAFRPTVVCTVPHLLERVFSTSRRAAERAGKERPFEKAVDVAVRYAGALEDRAFGTGPGPGTALRVQRQVFDKLVYSKIRESLGGRLRFALSGGSSLDRRLGLFFAGAGITVVEGYGLTETTAAATANPPERPRFGTVGRPVPGTGVRIAPDGEVWISGPQVFAGYLDDARATAAVLHDGWLATGDLGALDEEGYLTVTGRRSEVLVTADGASVQPAALEDRVRTHPLVDRCLVVGNGRPYLAALVTLDRPEVAHWLAVRGRPPLPPAALVRDRELEAEIREAVMAANAGLSPAESIRTFRILAGRFTEGQGLLTPTLKLKRRAVEKAYATEVDALYEEAAP</sequence>
<dbReference type="PANTHER" id="PTHR43272">
    <property type="entry name" value="LONG-CHAIN-FATTY-ACID--COA LIGASE"/>
    <property type="match status" value="1"/>
</dbReference>
<dbReference type="Gene3D" id="3.40.50.12780">
    <property type="entry name" value="N-terminal domain of ligase-like"/>
    <property type="match status" value="1"/>
</dbReference>
<dbReference type="PANTHER" id="PTHR43272:SF33">
    <property type="entry name" value="AMP-BINDING DOMAIN-CONTAINING PROTEIN-RELATED"/>
    <property type="match status" value="1"/>
</dbReference>
<dbReference type="AlphaFoldDB" id="A0A0K9XJP1"/>
<evidence type="ECO:0000256" key="1">
    <source>
        <dbReference type="ARBA" id="ARBA00022741"/>
    </source>
</evidence>
<dbReference type="SUPFAM" id="SSF56801">
    <property type="entry name" value="Acetyl-CoA synthetase-like"/>
    <property type="match status" value="1"/>
</dbReference>
<dbReference type="Proteomes" id="UP000037288">
    <property type="component" value="Unassembled WGS sequence"/>
</dbReference>
<dbReference type="STRING" id="1678637.AC230_02955"/>
<dbReference type="InterPro" id="IPR000873">
    <property type="entry name" value="AMP-dep_synth/lig_dom"/>
</dbReference>
<accession>A0A0K9XJP1</accession>
<keyword evidence="4" id="KW-0436">Ligase</keyword>
<dbReference type="GO" id="GO:0004467">
    <property type="term" value="F:long-chain fatty acid-CoA ligase activity"/>
    <property type="evidence" value="ECO:0007669"/>
    <property type="project" value="TreeGrafter"/>
</dbReference>
<evidence type="ECO:0000259" key="3">
    <source>
        <dbReference type="Pfam" id="PF00501"/>
    </source>
</evidence>
<keyword evidence="1" id="KW-0547">Nucleotide-binding</keyword>
<name>A0A0K9XJP1_9ACTN</name>
<dbReference type="Pfam" id="PF23562">
    <property type="entry name" value="AMP-binding_C_3"/>
    <property type="match status" value="1"/>
</dbReference>
<dbReference type="CDD" id="cd05907">
    <property type="entry name" value="VL_LC_FACS_like"/>
    <property type="match status" value="1"/>
</dbReference>
<comment type="caution">
    <text evidence="4">The sequence shown here is derived from an EMBL/GenBank/DDBJ whole genome shotgun (WGS) entry which is preliminary data.</text>
</comment>
<dbReference type="GO" id="GO:0016020">
    <property type="term" value="C:membrane"/>
    <property type="evidence" value="ECO:0007669"/>
    <property type="project" value="TreeGrafter"/>
</dbReference>
<evidence type="ECO:0000313" key="5">
    <source>
        <dbReference type="Proteomes" id="UP000037288"/>
    </source>
</evidence>
<keyword evidence="2" id="KW-0067">ATP-binding</keyword>
<organism evidence="4 5">
    <name type="scientific">Streptomyces caatingaensis</name>
    <dbReference type="NCBI Taxonomy" id="1678637"/>
    <lineage>
        <taxon>Bacteria</taxon>
        <taxon>Bacillati</taxon>
        <taxon>Actinomycetota</taxon>
        <taxon>Actinomycetes</taxon>
        <taxon>Kitasatosporales</taxon>
        <taxon>Streptomycetaceae</taxon>
        <taxon>Streptomyces</taxon>
    </lineage>
</organism>
<dbReference type="EMBL" id="LFXA01000002">
    <property type="protein sequence ID" value="KNB53609.1"/>
    <property type="molecule type" value="Genomic_DNA"/>
</dbReference>
<dbReference type="GO" id="GO:0005524">
    <property type="term" value="F:ATP binding"/>
    <property type="evidence" value="ECO:0007669"/>
    <property type="project" value="UniProtKB-KW"/>
</dbReference>
<protein>
    <submittedName>
        <fullName evidence="4">Long-chain fatty acid--CoA ligase</fullName>
    </submittedName>
</protein>
<dbReference type="Pfam" id="PF00501">
    <property type="entry name" value="AMP-binding"/>
    <property type="match status" value="1"/>
</dbReference>
<dbReference type="RefSeq" id="WP_049714329.1">
    <property type="nucleotide sequence ID" value="NZ_LFXA01000002.1"/>
</dbReference>
<feature type="domain" description="AMP-dependent synthetase/ligase" evidence="3">
    <location>
        <begin position="23"/>
        <end position="434"/>
    </location>
</feature>
<dbReference type="PATRIC" id="fig|1678637.3.peg.643"/>
<dbReference type="InterPro" id="IPR042099">
    <property type="entry name" value="ANL_N_sf"/>
</dbReference>
<proteinExistence type="predicted"/>
<evidence type="ECO:0000256" key="2">
    <source>
        <dbReference type="ARBA" id="ARBA00022840"/>
    </source>
</evidence>
<reference evidence="5" key="1">
    <citation type="submission" date="2015-07" db="EMBL/GenBank/DDBJ databases">
        <title>Draft genome sequence of Streptomyces sp. CMAA 1322, a bacterium isolated from Caatinga biome, from dry forest semiarid of Brazil.</title>
        <authorList>
            <person name="Santos S.N."/>
            <person name="Gacesa R."/>
            <person name="Taketani R.G."/>
            <person name="Long P.F."/>
            <person name="Melo I.S."/>
        </authorList>
    </citation>
    <scope>NUCLEOTIDE SEQUENCE [LARGE SCALE GENOMIC DNA]</scope>
    <source>
        <strain evidence="5">CMAA 1322</strain>
    </source>
</reference>
<gene>
    <name evidence="4" type="ORF">AC230_02955</name>
</gene>